<dbReference type="EMBL" id="OBEL01000002">
    <property type="protein sequence ID" value="SNZ19418.1"/>
    <property type="molecule type" value="Genomic_DNA"/>
</dbReference>
<evidence type="ECO:0000313" key="2">
    <source>
        <dbReference type="Proteomes" id="UP000219439"/>
    </source>
</evidence>
<dbReference type="AlphaFoldDB" id="A0A285PDA0"/>
<dbReference type="RefSeq" id="WP_097153772.1">
    <property type="nucleotide sequence ID" value="NZ_OBEL01000002.1"/>
</dbReference>
<proteinExistence type="predicted"/>
<organism evidence="1 2">
    <name type="scientific">Cohaesibacter gelatinilyticus</name>
    <dbReference type="NCBI Taxonomy" id="372072"/>
    <lineage>
        <taxon>Bacteria</taxon>
        <taxon>Pseudomonadati</taxon>
        <taxon>Pseudomonadota</taxon>
        <taxon>Alphaproteobacteria</taxon>
        <taxon>Hyphomicrobiales</taxon>
        <taxon>Cohaesibacteraceae</taxon>
    </lineage>
</organism>
<gene>
    <name evidence="1" type="ORF">SAMN06265368_2503</name>
</gene>
<dbReference type="OrthoDB" id="9182282at2"/>
<protein>
    <submittedName>
        <fullName evidence="1">Uncharacterized protein</fullName>
    </submittedName>
</protein>
<evidence type="ECO:0000313" key="1">
    <source>
        <dbReference type="EMBL" id="SNZ19418.1"/>
    </source>
</evidence>
<keyword evidence="2" id="KW-1185">Reference proteome</keyword>
<sequence>MAVLFRWLDHSENYSICLDDAEFDSVAPAFDVLREKTGVYIDPYGYSRLSPDHAAIVLANFKADTPLSEMLKTCISEDKWIFVEGD</sequence>
<dbReference type="Proteomes" id="UP000219439">
    <property type="component" value="Unassembled WGS sequence"/>
</dbReference>
<reference evidence="1 2" key="1">
    <citation type="submission" date="2017-09" db="EMBL/GenBank/DDBJ databases">
        <authorList>
            <person name="Ehlers B."/>
            <person name="Leendertz F.H."/>
        </authorList>
    </citation>
    <scope>NUCLEOTIDE SEQUENCE [LARGE SCALE GENOMIC DNA]</scope>
    <source>
        <strain evidence="1 2">DSM 18289</strain>
    </source>
</reference>
<accession>A0A285PDA0</accession>
<name>A0A285PDA0_9HYPH</name>